<evidence type="ECO:0000313" key="3">
    <source>
        <dbReference type="Proteomes" id="UP000761264"/>
    </source>
</evidence>
<dbReference type="InterPro" id="IPR010982">
    <property type="entry name" value="Lambda_DNA-bd_dom_sf"/>
</dbReference>
<dbReference type="SUPFAM" id="SSF47413">
    <property type="entry name" value="lambda repressor-like DNA-binding domains"/>
    <property type="match status" value="1"/>
</dbReference>
<reference evidence="2" key="1">
    <citation type="submission" date="2020-03" db="EMBL/GenBank/DDBJ databases">
        <title>Genome of Pelagibius litoralis DSM 21314T.</title>
        <authorList>
            <person name="Wang G."/>
        </authorList>
    </citation>
    <scope>NUCLEOTIDE SEQUENCE</scope>
    <source>
        <strain evidence="2">DSM 21314</strain>
    </source>
</reference>
<dbReference type="AlphaFoldDB" id="A0A967EWV0"/>
<evidence type="ECO:0000259" key="1">
    <source>
        <dbReference type="PROSITE" id="PS50943"/>
    </source>
</evidence>
<dbReference type="InterPro" id="IPR001387">
    <property type="entry name" value="Cro/C1-type_HTH"/>
</dbReference>
<dbReference type="Pfam" id="PF01381">
    <property type="entry name" value="HTH_3"/>
    <property type="match status" value="1"/>
</dbReference>
<evidence type="ECO:0000313" key="2">
    <source>
        <dbReference type="EMBL" id="NIA68493.1"/>
    </source>
</evidence>
<dbReference type="EMBL" id="JAAQPH010000005">
    <property type="protein sequence ID" value="NIA68493.1"/>
    <property type="molecule type" value="Genomic_DNA"/>
</dbReference>
<keyword evidence="3" id="KW-1185">Reference proteome</keyword>
<dbReference type="GO" id="GO:0003677">
    <property type="term" value="F:DNA binding"/>
    <property type="evidence" value="ECO:0007669"/>
    <property type="project" value="InterPro"/>
</dbReference>
<organism evidence="2 3">
    <name type="scientific">Pelagibius litoralis</name>
    <dbReference type="NCBI Taxonomy" id="374515"/>
    <lineage>
        <taxon>Bacteria</taxon>
        <taxon>Pseudomonadati</taxon>
        <taxon>Pseudomonadota</taxon>
        <taxon>Alphaproteobacteria</taxon>
        <taxon>Rhodospirillales</taxon>
        <taxon>Rhodovibrionaceae</taxon>
        <taxon>Pelagibius</taxon>
    </lineage>
</organism>
<dbReference type="SMART" id="SM00530">
    <property type="entry name" value="HTH_XRE"/>
    <property type="match status" value="1"/>
</dbReference>
<gene>
    <name evidence="2" type="ORF">HBA54_07795</name>
</gene>
<dbReference type="Proteomes" id="UP000761264">
    <property type="component" value="Unassembled WGS sequence"/>
</dbReference>
<accession>A0A967EWV0</accession>
<name>A0A967EWV0_9PROT</name>
<protein>
    <submittedName>
        <fullName evidence="2">Helix-turn-helix transcriptional regulator</fullName>
    </submittedName>
</protein>
<proteinExistence type="predicted"/>
<feature type="domain" description="HTH cro/C1-type" evidence="1">
    <location>
        <begin position="9"/>
        <end position="64"/>
    </location>
</feature>
<dbReference type="CDD" id="cd00093">
    <property type="entry name" value="HTH_XRE"/>
    <property type="match status" value="1"/>
</dbReference>
<comment type="caution">
    <text evidence="2">The sequence shown here is derived from an EMBL/GenBank/DDBJ whole genome shotgun (WGS) entry which is preliminary data.</text>
</comment>
<dbReference type="RefSeq" id="WP_167223164.1">
    <property type="nucleotide sequence ID" value="NZ_JAAQPH010000005.1"/>
</dbReference>
<dbReference type="Gene3D" id="1.10.260.40">
    <property type="entry name" value="lambda repressor-like DNA-binding domains"/>
    <property type="match status" value="1"/>
</dbReference>
<dbReference type="PROSITE" id="PS50943">
    <property type="entry name" value="HTH_CROC1"/>
    <property type="match status" value="1"/>
</dbReference>
<sequence length="79" mass="8517">MSLKTRAQLRAARALLDWTQQDLADRSGISSRSIKRLETGEGLLAIRLDTLEKLQAALESAGVLFIPANGGGPGVRTRE</sequence>